<evidence type="ECO:0000256" key="5">
    <source>
        <dbReference type="SAM" id="MobiDB-lite"/>
    </source>
</evidence>
<dbReference type="InterPro" id="IPR006664">
    <property type="entry name" value="OMP_bac"/>
</dbReference>
<evidence type="ECO:0000259" key="7">
    <source>
        <dbReference type="PROSITE" id="PS51123"/>
    </source>
</evidence>
<name>A0A1I2D1G3_9BACI</name>
<dbReference type="STRING" id="930128.SAMN05192532_103337"/>
<keyword evidence="9" id="KW-1185">Reference proteome</keyword>
<dbReference type="PRINTS" id="PR01021">
    <property type="entry name" value="OMPADOMAIN"/>
</dbReference>
<dbReference type="Pfam" id="PF00691">
    <property type="entry name" value="OmpA"/>
    <property type="match status" value="1"/>
</dbReference>
<keyword evidence="3" id="KW-0998">Cell outer membrane</keyword>
<dbReference type="EMBL" id="FONT01000003">
    <property type="protein sequence ID" value="SFE74332.1"/>
    <property type="molecule type" value="Genomic_DNA"/>
</dbReference>
<protein>
    <submittedName>
        <fullName evidence="8">Outer membrane protein OmpA</fullName>
    </submittedName>
</protein>
<reference evidence="8 9" key="1">
    <citation type="submission" date="2016-10" db="EMBL/GenBank/DDBJ databases">
        <authorList>
            <person name="de Groot N.N."/>
        </authorList>
    </citation>
    <scope>NUCLEOTIDE SEQUENCE [LARGE SCALE GENOMIC DNA]</scope>
    <source>
        <strain evidence="8 9">DSM 23995</strain>
    </source>
</reference>
<dbReference type="Gene3D" id="3.30.1330.60">
    <property type="entry name" value="OmpA-like domain"/>
    <property type="match status" value="1"/>
</dbReference>
<accession>A0A1I2D1G3</accession>
<feature type="compositionally biased region" description="Basic and acidic residues" evidence="5">
    <location>
        <begin position="201"/>
        <end position="219"/>
    </location>
</feature>
<dbReference type="InterPro" id="IPR050330">
    <property type="entry name" value="Bact_OuterMem_StrucFunc"/>
</dbReference>
<dbReference type="GO" id="GO:0009279">
    <property type="term" value="C:cell outer membrane"/>
    <property type="evidence" value="ECO:0007669"/>
    <property type="project" value="UniProtKB-SubCell"/>
</dbReference>
<keyword evidence="6" id="KW-0732">Signal</keyword>
<dbReference type="PANTHER" id="PTHR30329">
    <property type="entry name" value="STATOR ELEMENT OF FLAGELLAR MOTOR COMPLEX"/>
    <property type="match status" value="1"/>
</dbReference>
<feature type="compositionally biased region" description="Low complexity" evidence="5">
    <location>
        <begin position="61"/>
        <end position="70"/>
    </location>
</feature>
<feature type="domain" description="OmpA-like" evidence="7">
    <location>
        <begin position="100"/>
        <end position="218"/>
    </location>
</feature>
<dbReference type="CDD" id="cd07185">
    <property type="entry name" value="OmpA_C-like"/>
    <property type="match status" value="1"/>
</dbReference>
<feature type="region of interest" description="Disordered" evidence="5">
    <location>
        <begin position="185"/>
        <end position="219"/>
    </location>
</feature>
<feature type="region of interest" description="Disordered" evidence="5">
    <location>
        <begin position="19"/>
        <end position="94"/>
    </location>
</feature>
<evidence type="ECO:0000256" key="3">
    <source>
        <dbReference type="ARBA" id="ARBA00023237"/>
    </source>
</evidence>
<feature type="compositionally biased region" description="Acidic residues" evidence="5">
    <location>
        <begin position="21"/>
        <end position="60"/>
    </location>
</feature>
<evidence type="ECO:0000313" key="9">
    <source>
        <dbReference type="Proteomes" id="UP000199516"/>
    </source>
</evidence>
<organism evidence="8 9">
    <name type="scientific">Alteribacillus iranensis</name>
    <dbReference type="NCBI Taxonomy" id="930128"/>
    <lineage>
        <taxon>Bacteria</taxon>
        <taxon>Bacillati</taxon>
        <taxon>Bacillota</taxon>
        <taxon>Bacilli</taxon>
        <taxon>Bacillales</taxon>
        <taxon>Bacillaceae</taxon>
        <taxon>Alteribacillus</taxon>
    </lineage>
</organism>
<feature type="chain" id="PRO_5011446959" evidence="6">
    <location>
        <begin position="26"/>
        <end position="219"/>
    </location>
</feature>
<keyword evidence="2 4" id="KW-0472">Membrane</keyword>
<evidence type="ECO:0000256" key="1">
    <source>
        <dbReference type="ARBA" id="ARBA00004442"/>
    </source>
</evidence>
<dbReference type="OrthoDB" id="193257at2"/>
<dbReference type="PANTHER" id="PTHR30329:SF21">
    <property type="entry name" value="LIPOPROTEIN YIAD-RELATED"/>
    <property type="match status" value="1"/>
</dbReference>
<evidence type="ECO:0000256" key="2">
    <source>
        <dbReference type="ARBA" id="ARBA00023136"/>
    </source>
</evidence>
<feature type="signal peptide" evidence="6">
    <location>
        <begin position="1"/>
        <end position="25"/>
    </location>
</feature>
<sequence length="219" mass="24374">MSMKGRLLSIAVIFALTACSEPEEAAPVEEEIPESSEAEEIEEEPKENEEEQQENDEEESSTGTSSFEVSAPDVSAPNVSAPEVSAPEVSAPEVTVSVEDDEITMEVPDHLLFDFDKSTLREDAVNLLEEISGELTEYEMADVKIHGHTDNQGAASYNKKLSEERAQAVKNFFLEQGDLEPFHFTTKGFGEEQPLVPNDNEENREKNRRVEILIKPDDD</sequence>
<comment type="subcellular location">
    <subcellularLocation>
        <location evidence="1">Cell outer membrane</location>
    </subcellularLocation>
</comment>
<dbReference type="AlphaFoldDB" id="A0A1I2D1G3"/>
<gene>
    <name evidence="8" type="ORF">SAMN05192532_103337</name>
</gene>
<proteinExistence type="predicted"/>
<dbReference type="InterPro" id="IPR006665">
    <property type="entry name" value="OmpA-like"/>
</dbReference>
<evidence type="ECO:0000256" key="6">
    <source>
        <dbReference type="SAM" id="SignalP"/>
    </source>
</evidence>
<evidence type="ECO:0000256" key="4">
    <source>
        <dbReference type="PROSITE-ProRule" id="PRU00473"/>
    </source>
</evidence>
<dbReference type="InterPro" id="IPR036737">
    <property type="entry name" value="OmpA-like_sf"/>
</dbReference>
<dbReference type="Proteomes" id="UP000199516">
    <property type="component" value="Unassembled WGS sequence"/>
</dbReference>
<dbReference type="RefSeq" id="WP_091660682.1">
    <property type="nucleotide sequence ID" value="NZ_FONT01000003.1"/>
</dbReference>
<dbReference type="PROSITE" id="PS51123">
    <property type="entry name" value="OMPA_2"/>
    <property type="match status" value="1"/>
</dbReference>
<dbReference type="PROSITE" id="PS51257">
    <property type="entry name" value="PROKAR_LIPOPROTEIN"/>
    <property type="match status" value="1"/>
</dbReference>
<evidence type="ECO:0000313" key="8">
    <source>
        <dbReference type="EMBL" id="SFE74332.1"/>
    </source>
</evidence>
<dbReference type="SUPFAM" id="SSF103088">
    <property type="entry name" value="OmpA-like"/>
    <property type="match status" value="1"/>
</dbReference>